<feature type="short sequence motif" description="DGA/G" evidence="3">
    <location>
        <begin position="523"/>
        <end position="525"/>
    </location>
</feature>
<feature type="domain" description="PNPLA" evidence="5">
    <location>
        <begin position="1"/>
        <end position="150"/>
    </location>
</feature>
<dbReference type="EMBL" id="LEKV01004813">
    <property type="protein sequence ID" value="KVH92548.1"/>
    <property type="molecule type" value="Genomic_DNA"/>
</dbReference>
<dbReference type="InterPro" id="IPR002641">
    <property type="entry name" value="PNPLA_dom"/>
</dbReference>
<keyword evidence="6" id="KW-0808">Transferase</keyword>
<evidence type="ECO:0000256" key="1">
    <source>
        <dbReference type="ARBA" id="ARBA00010240"/>
    </source>
</evidence>
<dbReference type="AlphaFoldDB" id="A0A103XKU0"/>
<evidence type="ECO:0000256" key="2">
    <source>
        <dbReference type="ARBA" id="ARBA00023098"/>
    </source>
</evidence>
<dbReference type="SUPFAM" id="SSF52151">
    <property type="entry name" value="FabD/lysophospholipase-like"/>
    <property type="match status" value="2"/>
</dbReference>
<dbReference type="GO" id="GO:0047372">
    <property type="term" value="F:monoacylglycerol lipase activity"/>
    <property type="evidence" value="ECO:0007669"/>
    <property type="project" value="TreeGrafter"/>
</dbReference>
<organism evidence="6 7">
    <name type="scientific">Cynara cardunculus var. scolymus</name>
    <name type="common">Globe artichoke</name>
    <name type="synonym">Cynara scolymus</name>
    <dbReference type="NCBI Taxonomy" id="59895"/>
    <lineage>
        <taxon>Eukaryota</taxon>
        <taxon>Viridiplantae</taxon>
        <taxon>Streptophyta</taxon>
        <taxon>Embryophyta</taxon>
        <taxon>Tracheophyta</taxon>
        <taxon>Spermatophyta</taxon>
        <taxon>Magnoliopsida</taxon>
        <taxon>eudicotyledons</taxon>
        <taxon>Gunneridae</taxon>
        <taxon>Pentapetalae</taxon>
        <taxon>asterids</taxon>
        <taxon>campanulids</taxon>
        <taxon>Asterales</taxon>
        <taxon>Asteraceae</taxon>
        <taxon>Carduoideae</taxon>
        <taxon>Cardueae</taxon>
        <taxon>Carduinae</taxon>
        <taxon>Cynara</taxon>
    </lineage>
</organism>
<comment type="domain">
    <text evidence="4">The nitrogen atoms of the two glycine residues in the GGXR motif define the oxyanion hole, and stabilize the oxyanion that forms during the nucleophilic attack by the catalytic serine during substrate cleavage.</text>
</comment>
<gene>
    <name evidence="6" type="ORF">Ccrd_005414</name>
</gene>
<dbReference type="Gramene" id="KVH92548">
    <property type="protein sequence ID" value="KVH92548"/>
    <property type="gene ID" value="Ccrd_005414"/>
</dbReference>
<feature type="non-terminal residue" evidence="6">
    <location>
        <position position="1"/>
    </location>
</feature>
<keyword evidence="7" id="KW-1185">Reference proteome</keyword>
<proteinExistence type="inferred from homology"/>
<dbReference type="PANTHER" id="PTHR32176:SF92">
    <property type="entry name" value="XYLOSE ISOMERASE"/>
    <property type="match status" value="1"/>
</dbReference>
<reference evidence="6 7" key="1">
    <citation type="journal article" date="2016" name="Sci. Rep.">
        <title>The genome sequence of the outbreeding globe artichoke constructed de novo incorporating a phase-aware low-pass sequencing strategy of F1 progeny.</title>
        <authorList>
            <person name="Scaglione D."/>
            <person name="Reyes-Chin-Wo S."/>
            <person name="Acquadro A."/>
            <person name="Froenicke L."/>
            <person name="Portis E."/>
            <person name="Beitel C."/>
            <person name="Tirone M."/>
            <person name="Mauro R."/>
            <person name="Lo Monaco A."/>
            <person name="Mauromicale G."/>
            <person name="Faccioli P."/>
            <person name="Cattivelli L."/>
            <person name="Rieseberg L."/>
            <person name="Michelmore R."/>
            <person name="Lanteri S."/>
        </authorList>
    </citation>
    <scope>NUCLEOTIDE SEQUENCE [LARGE SCALE GENOMIC DNA]</scope>
    <source>
        <strain evidence="6">2C</strain>
    </source>
</reference>
<evidence type="ECO:0000313" key="6">
    <source>
        <dbReference type="EMBL" id="KVH92548.1"/>
    </source>
</evidence>
<protein>
    <recommendedName>
        <fullName evidence="4">Patatin</fullName>
        <ecNumber evidence="4">3.1.1.-</ecNumber>
    </recommendedName>
</protein>
<feature type="domain" description="PNPLA" evidence="5">
    <location>
        <begin position="378"/>
        <end position="536"/>
    </location>
</feature>
<comment type="function">
    <text evidence="4">Lipolytic acyl hydrolase (LAH).</text>
</comment>
<dbReference type="GO" id="GO:0016740">
    <property type="term" value="F:transferase activity"/>
    <property type="evidence" value="ECO:0007669"/>
    <property type="project" value="UniProtKB-KW"/>
</dbReference>
<dbReference type="GO" id="GO:0004620">
    <property type="term" value="F:phospholipase activity"/>
    <property type="evidence" value="ECO:0007669"/>
    <property type="project" value="TreeGrafter"/>
</dbReference>
<name>A0A103XKU0_CYNCS</name>
<dbReference type="Proteomes" id="UP000243975">
    <property type="component" value="Unassembled WGS sequence"/>
</dbReference>
<dbReference type="EC" id="3.1.1.-" evidence="4"/>
<feature type="short sequence motif" description="DGA/G" evidence="3">
    <location>
        <begin position="137"/>
        <end position="139"/>
    </location>
</feature>
<feature type="short sequence motif" description="GXGXXG" evidence="3">
    <location>
        <begin position="382"/>
        <end position="387"/>
    </location>
</feature>
<evidence type="ECO:0000256" key="4">
    <source>
        <dbReference type="RuleBase" id="RU361262"/>
    </source>
</evidence>
<evidence type="ECO:0000256" key="3">
    <source>
        <dbReference type="PROSITE-ProRule" id="PRU01161"/>
    </source>
</evidence>
<dbReference type="Pfam" id="PF01734">
    <property type="entry name" value="Patatin"/>
    <property type="match status" value="2"/>
</dbReference>
<keyword evidence="4 6" id="KW-0378">Hydrolase</keyword>
<dbReference type="PANTHER" id="PTHR32176">
    <property type="entry name" value="XYLOSE ISOMERASE"/>
    <property type="match status" value="1"/>
</dbReference>
<comment type="caution">
    <text evidence="3">Lacks conserved residue(s) required for the propagation of feature annotation.</text>
</comment>
<keyword evidence="4" id="KW-0442">Lipid degradation</keyword>
<keyword evidence="2 4" id="KW-0443">Lipid metabolism</keyword>
<comment type="caution">
    <text evidence="6">The sequence shown here is derived from an EMBL/GenBank/DDBJ whole genome shotgun (WGS) entry which is preliminary data.</text>
</comment>
<dbReference type="GO" id="GO:0016042">
    <property type="term" value="P:lipid catabolic process"/>
    <property type="evidence" value="ECO:0007669"/>
    <property type="project" value="UniProtKB-KW"/>
</dbReference>
<dbReference type="Gene3D" id="3.40.1090.10">
    <property type="entry name" value="Cytosolic phospholipase A2 catalytic domain"/>
    <property type="match status" value="2"/>
</dbReference>
<sequence>MLTAPDQNNRPLYAAKDIVPFYLENCPKIFKQFRGPFGAIIKLLKALVGPKYNGKYLKELVTSLLGTTQLNQTLTNVIIPSFDIKTMQPVIFSSFQVPREPSMDVQLSDICLGTSAAPTFLPAHYFQNGDREFNLIDGGMAANNPSLVAIGEVTRQTLKEDPNFFPISPLDYGRFLVISLGTGTEKQQPRYDAKMAAKWGVLGWLLTNGSVPLVEAFTQASADLVVFHDNVVFEALNSTDNYLRIQDENLTGDLASTDIATKQNLDDLVKVGERLLDDSVSRMNSTTGVVEPIPDGGTNRDVLKRYNFVVQITVNICTKSRFNKIQFIFKCRFAQQLSDERKLRESNNTDGKVMTTDIPTSNRAGLPPPSVGNLITILSIDGGGIRGIIPGVILKYLESELQYIILASNRTVCFQWCKFRGPFADIIKKSKALVGPQYDGEYLKDLVTSLLGTTRLNQTLTNVVIPTFDIKTMQPVIFSSFQVPRAPSKDALLSDICLGTSAAPTYLPAHYFQNGDQEFNLIDGGIAASNPSFVAISEVARQVTKADPNFSEIAPLDYGRYLVISLGTGTQKEQPRYDAEMAAKWGVLGWLVNAGSSPLIEAFNQASADLVVFHNNVVFEALNSVDNYIRIQDETLTGDMASVDIATTENLNNLVAVGEGLLDKPVTRVNTDTGTIEPVLNGGTNREALK</sequence>
<dbReference type="InterPro" id="IPR016035">
    <property type="entry name" value="Acyl_Trfase/lysoPLipase"/>
</dbReference>
<evidence type="ECO:0000313" key="7">
    <source>
        <dbReference type="Proteomes" id="UP000243975"/>
    </source>
</evidence>
<accession>A0A103XKU0</accession>
<comment type="similarity">
    <text evidence="1 4">Belongs to the patatin family.</text>
</comment>
<evidence type="ECO:0000259" key="5">
    <source>
        <dbReference type="PROSITE" id="PS51635"/>
    </source>
</evidence>
<dbReference type="PROSITE" id="PS51635">
    <property type="entry name" value="PNPLA"/>
    <property type="match status" value="2"/>
</dbReference>